<organism evidence="10 12">
    <name type="scientific">Cedecea neteri</name>
    <dbReference type="NCBI Taxonomy" id="158822"/>
    <lineage>
        <taxon>Bacteria</taxon>
        <taxon>Pseudomonadati</taxon>
        <taxon>Pseudomonadota</taxon>
        <taxon>Gammaproteobacteria</taxon>
        <taxon>Enterobacterales</taxon>
        <taxon>Enterobacteriaceae</taxon>
        <taxon>Cedecea</taxon>
    </lineage>
</organism>
<dbReference type="STRING" id="158822.LH23_08780"/>
<dbReference type="Proteomes" id="UP000217979">
    <property type="component" value="Chromosome"/>
</dbReference>
<feature type="binding site" evidence="7 8">
    <location>
        <position position="113"/>
    </location>
    <ligand>
        <name>S-adenosyl-L-methionine</name>
        <dbReference type="ChEBI" id="CHEBI:59789"/>
    </ligand>
</feature>
<evidence type="ECO:0000256" key="1">
    <source>
        <dbReference type="ARBA" id="ARBA00022490"/>
    </source>
</evidence>
<evidence type="ECO:0000256" key="3">
    <source>
        <dbReference type="ARBA" id="ARBA00022603"/>
    </source>
</evidence>
<evidence type="ECO:0000256" key="8">
    <source>
        <dbReference type="PROSITE-ProRule" id="PRU01026"/>
    </source>
</evidence>
<feature type="binding site" evidence="7 8">
    <location>
        <position position="20"/>
    </location>
    <ligand>
        <name>S-adenosyl-L-methionine</name>
        <dbReference type="ChEBI" id="CHEBI:59789"/>
    </ligand>
</feature>
<name>A0A291E2P3_9ENTR</name>
<dbReference type="GO" id="GO:0052908">
    <property type="term" value="F:16S rRNA (adenine(1518)-N(6)/adenine(1519)-N(6))-dimethyltransferase activity"/>
    <property type="evidence" value="ECO:0007669"/>
    <property type="project" value="UniProtKB-EC"/>
</dbReference>
<evidence type="ECO:0000259" key="9">
    <source>
        <dbReference type="SMART" id="SM00650"/>
    </source>
</evidence>
<comment type="function">
    <text evidence="7">Specifically dimethylates two adjacent adenosines (A1518 and A1519) in the loop of a conserved hairpin near the 3'-end of 16S rRNA in the 30S particle. May play a critical role in biogenesis of 30S subunits.</text>
</comment>
<dbReference type="SUPFAM" id="SSF53335">
    <property type="entry name" value="S-adenosyl-L-methionine-dependent methyltransferases"/>
    <property type="match status" value="1"/>
</dbReference>
<evidence type="ECO:0000256" key="6">
    <source>
        <dbReference type="ARBA" id="ARBA00022884"/>
    </source>
</evidence>
<evidence type="ECO:0000313" key="13">
    <source>
        <dbReference type="Proteomes" id="UP000251197"/>
    </source>
</evidence>
<dbReference type="InterPro" id="IPR011530">
    <property type="entry name" value="rRNA_adenine_dimethylase"/>
</dbReference>
<dbReference type="EMBL" id="UAVU01000003">
    <property type="protein sequence ID" value="SQA97497.1"/>
    <property type="molecule type" value="Genomic_DNA"/>
</dbReference>
<feature type="binding site" evidence="7 8">
    <location>
        <position position="18"/>
    </location>
    <ligand>
        <name>S-adenosyl-L-methionine</name>
        <dbReference type="ChEBI" id="CHEBI:59789"/>
    </ligand>
</feature>
<evidence type="ECO:0000256" key="4">
    <source>
        <dbReference type="ARBA" id="ARBA00022679"/>
    </source>
</evidence>
<keyword evidence="2 7" id="KW-0698">rRNA processing</keyword>
<dbReference type="EMBL" id="CP023525">
    <property type="protein sequence ID" value="ATF94179.1"/>
    <property type="molecule type" value="Genomic_DNA"/>
</dbReference>
<sequence>MNTRVHQGHLARKRFGQNFLNDQFVIDSIVSAINPRPGQAMVEIGPGLGALTEPVGERMDKLTVIELDRDLAARLQTHPFLAPKLTIYQQDAMTMDFGELSQKIGQPLRVFGNLPYNISTPLMFHLFSYTDAIADMHFMLQKEVVNRLVAGPNSKAYGRLSVMAQYYCNVIPVLEVPPTAFTPAPKVDSAVVRLVPHATLPHPVKDLRVLSRITTEAFNKRRKTIRNSLGHLFNAEVLAELGVDATLRAENISVEQYCKLANYLADNPQQPSES</sequence>
<dbReference type="Proteomes" id="UP000251197">
    <property type="component" value="Unassembled WGS sequence"/>
</dbReference>
<keyword evidence="3 7" id="KW-0489">Methyltransferase</keyword>
<dbReference type="PANTHER" id="PTHR11727">
    <property type="entry name" value="DIMETHYLADENOSINE TRANSFERASE"/>
    <property type="match status" value="1"/>
</dbReference>
<proteinExistence type="inferred from homology"/>
<keyword evidence="5 7" id="KW-0949">S-adenosyl-L-methionine</keyword>
<keyword evidence="6 7" id="KW-0694">RNA-binding</keyword>
<gene>
    <name evidence="7 10" type="primary">ksgA</name>
    <name evidence="7 11" type="synonym">rsmA</name>
    <name evidence="10" type="ORF">CO704_19800</name>
    <name evidence="11" type="ORF">NCTC12120_01329</name>
</gene>
<evidence type="ECO:0000313" key="12">
    <source>
        <dbReference type="Proteomes" id="UP000217979"/>
    </source>
</evidence>
<dbReference type="SMART" id="SM00650">
    <property type="entry name" value="rADc"/>
    <property type="match status" value="1"/>
</dbReference>
<dbReference type="Gene3D" id="1.10.8.100">
    <property type="entry name" value="Ribosomal RNA adenine dimethylase-like, domain 2"/>
    <property type="match status" value="1"/>
</dbReference>
<dbReference type="FunFam" id="3.40.50.150:FF:000006">
    <property type="entry name" value="Ribosomal RNA small subunit methyltransferase A"/>
    <property type="match status" value="1"/>
</dbReference>
<evidence type="ECO:0000313" key="11">
    <source>
        <dbReference type="EMBL" id="SQA97497.1"/>
    </source>
</evidence>
<dbReference type="InterPro" id="IPR023165">
    <property type="entry name" value="rRNA_Ade_diMease-like_C"/>
</dbReference>
<dbReference type="InterPro" id="IPR020598">
    <property type="entry name" value="rRNA_Ade_methylase_Trfase_N"/>
</dbReference>
<protein>
    <recommendedName>
        <fullName evidence="7">Ribosomal RNA small subunit methyltransferase A</fullName>
        <ecNumber evidence="7">2.1.1.182</ecNumber>
    </recommendedName>
    <alternativeName>
        <fullName evidence="7">16S rRNA (adenine(1518)-N(6)/adenine(1519)-N(6))-dimethyltransferase</fullName>
    </alternativeName>
    <alternativeName>
        <fullName evidence="7">16S rRNA dimethyladenosine transferase</fullName>
    </alternativeName>
    <alternativeName>
        <fullName evidence="7">16S rRNA dimethylase</fullName>
    </alternativeName>
    <alternativeName>
        <fullName evidence="7">S-adenosylmethionine-6-N', N'-adenosyl(rRNA) dimethyltransferase</fullName>
    </alternativeName>
</protein>
<dbReference type="FunFam" id="1.10.8.100:FF:000001">
    <property type="entry name" value="Ribosomal RNA small subunit methyltransferase A"/>
    <property type="match status" value="1"/>
</dbReference>
<dbReference type="AlphaFoldDB" id="A0A291E2P3"/>
<reference evidence="11 13" key="2">
    <citation type="submission" date="2018-06" db="EMBL/GenBank/DDBJ databases">
        <authorList>
            <consortium name="Pathogen Informatics"/>
            <person name="Doyle S."/>
        </authorList>
    </citation>
    <scope>NUCLEOTIDE SEQUENCE [LARGE SCALE GENOMIC DNA]</scope>
    <source>
        <strain evidence="11 13">NCTC12120</strain>
    </source>
</reference>
<dbReference type="PROSITE" id="PS51689">
    <property type="entry name" value="SAM_RNA_A_N6_MT"/>
    <property type="match status" value="1"/>
</dbReference>
<dbReference type="Gene3D" id="3.40.50.150">
    <property type="entry name" value="Vaccinia Virus protein VP39"/>
    <property type="match status" value="1"/>
</dbReference>
<keyword evidence="1 7" id="KW-0963">Cytoplasm</keyword>
<feature type="domain" description="Ribosomal RNA adenine methylase transferase N-terminal" evidence="9">
    <location>
        <begin position="25"/>
        <end position="198"/>
    </location>
</feature>
<dbReference type="InterPro" id="IPR001737">
    <property type="entry name" value="KsgA/Erm"/>
</dbReference>
<feature type="binding site" evidence="7 8">
    <location>
        <position position="45"/>
    </location>
    <ligand>
        <name>S-adenosyl-L-methionine</name>
        <dbReference type="ChEBI" id="CHEBI:59789"/>
    </ligand>
</feature>
<dbReference type="GO" id="GO:0005829">
    <property type="term" value="C:cytosol"/>
    <property type="evidence" value="ECO:0007669"/>
    <property type="project" value="TreeGrafter"/>
</dbReference>
<evidence type="ECO:0000256" key="5">
    <source>
        <dbReference type="ARBA" id="ARBA00022691"/>
    </source>
</evidence>
<dbReference type="GO" id="GO:0003723">
    <property type="term" value="F:RNA binding"/>
    <property type="evidence" value="ECO:0007669"/>
    <property type="project" value="UniProtKB-UniRule"/>
</dbReference>
<comment type="similarity">
    <text evidence="7">Belongs to the class I-like SAM-binding methyltransferase superfamily. rRNA adenine N(6)-methyltransferase family. RsmA subfamily.</text>
</comment>
<reference evidence="10 12" key="1">
    <citation type="submission" date="2017-09" db="EMBL/GenBank/DDBJ databases">
        <title>FDA dAtabase for Regulatory Grade micrObial Sequences (FDA-ARGOS): Supporting development and validation of Infectious Disease Dx tests.</title>
        <authorList>
            <person name="Minogue T."/>
            <person name="Wolcott M."/>
            <person name="Wasieloski L."/>
            <person name="Aguilar W."/>
            <person name="Moore D."/>
            <person name="Tallon L."/>
            <person name="Sadzewicz L."/>
            <person name="Ott S."/>
            <person name="Zhao X."/>
            <person name="Nagaraj S."/>
            <person name="Vavikolanu K."/>
            <person name="Aluvathingal J."/>
            <person name="Nadendla S."/>
            <person name="Sichtig H."/>
        </authorList>
    </citation>
    <scope>NUCLEOTIDE SEQUENCE [LARGE SCALE GENOMIC DNA]</scope>
    <source>
        <strain evidence="10 12">FDAARGOS_392</strain>
    </source>
</reference>
<dbReference type="RefSeq" id="WP_061273567.1">
    <property type="nucleotide sequence ID" value="NZ_CP023525.1"/>
</dbReference>
<dbReference type="InterPro" id="IPR029063">
    <property type="entry name" value="SAM-dependent_MTases_sf"/>
</dbReference>
<evidence type="ECO:0000313" key="10">
    <source>
        <dbReference type="EMBL" id="ATF94179.1"/>
    </source>
</evidence>
<comment type="subcellular location">
    <subcellularLocation>
        <location evidence="7">Cytoplasm</location>
    </subcellularLocation>
</comment>
<keyword evidence="4 7" id="KW-0808">Transferase</keyword>
<dbReference type="HAMAP" id="MF_00607">
    <property type="entry name" value="16SrRNA_methyltr_A"/>
    <property type="match status" value="1"/>
</dbReference>
<comment type="catalytic activity">
    <reaction evidence="7">
        <text>adenosine(1518)/adenosine(1519) in 16S rRNA + 4 S-adenosyl-L-methionine = N(6)-dimethyladenosine(1518)/N(6)-dimethyladenosine(1519) in 16S rRNA + 4 S-adenosyl-L-homocysteine + 4 H(+)</text>
        <dbReference type="Rhea" id="RHEA:19609"/>
        <dbReference type="Rhea" id="RHEA-COMP:10232"/>
        <dbReference type="Rhea" id="RHEA-COMP:10233"/>
        <dbReference type="ChEBI" id="CHEBI:15378"/>
        <dbReference type="ChEBI" id="CHEBI:57856"/>
        <dbReference type="ChEBI" id="CHEBI:59789"/>
        <dbReference type="ChEBI" id="CHEBI:74411"/>
        <dbReference type="ChEBI" id="CHEBI:74493"/>
        <dbReference type="EC" id="2.1.1.182"/>
    </reaction>
</comment>
<dbReference type="Pfam" id="PF00398">
    <property type="entry name" value="RrnaAD"/>
    <property type="match status" value="1"/>
</dbReference>
<evidence type="ECO:0000256" key="2">
    <source>
        <dbReference type="ARBA" id="ARBA00022552"/>
    </source>
</evidence>
<dbReference type="InterPro" id="IPR020596">
    <property type="entry name" value="rRNA_Ade_Mease_Trfase_CS"/>
</dbReference>
<dbReference type="EC" id="2.1.1.182" evidence="7"/>
<feature type="binding site" evidence="7 8">
    <location>
        <position position="66"/>
    </location>
    <ligand>
        <name>S-adenosyl-L-methionine</name>
        <dbReference type="ChEBI" id="CHEBI:59789"/>
    </ligand>
</feature>
<dbReference type="PANTHER" id="PTHR11727:SF7">
    <property type="entry name" value="DIMETHYLADENOSINE TRANSFERASE-RELATED"/>
    <property type="match status" value="1"/>
</dbReference>
<dbReference type="NCBIfam" id="TIGR00755">
    <property type="entry name" value="ksgA"/>
    <property type="match status" value="1"/>
</dbReference>
<feature type="binding site" evidence="7 8">
    <location>
        <position position="91"/>
    </location>
    <ligand>
        <name>S-adenosyl-L-methionine</name>
        <dbReference type="ChEBI" id="CHEBI:59789"/>
    </ligand>
</feature>
<evidence type="ECO:0000256" key="7">
    <source>
        <dbReference type="HAMAP-Rule" id="MF_00607"/>
    </source>
</evidence>
<accession>A0A291E2P3</accession>
<dbReference type="PROSITE" id="PS01131">
    <property type="entry name" value="RRNA_A_DIMETH"/>
    <property type="match status" value="1"/>
</dbReference>